<sequence>QIANPPYRLVIPLDLLLAPNRKGSTPRPQNSFLLFRKDYNMRMHLRNHNKPDKLSTKMISENAKLEWSQQSPEVKNFFKVLAKEADRRHKQLFPNYKYQPKCKPKDNDSIAPDTDIIEQYFDIQ</sequence>
<dbReference type="Proteomes" id="UP000789920">
    <property type="component" value="Unassembled WGS sequence"/>
</dbReference>
<keyword evidence="2" id="KW-1185">Reference proteome</keyword>
<feature type="non-terminal residue" evidence="1">
    <location>
        <position position="1"/>
    </location>
</feature>
<comment type="caution">
    <text evidence="1">The sequence shown here is derived from an EMBL/GenBank/DDBJ whole genome shotgun (WGS) entry which is preliminary data.</text>
</comment>
<name>A0ACA9QF39_9GLOM</name>
<feature type="non-terminal residue" evidence="1">
    <location>
        <position position="124"/>
    </location>
</feature>
<evidence type="ECO:0000313" key="2">
    <source>
        <dbReference type="Proteomes" id="UP000789920"/>
    </source>
</evidence>
<protein>
    <submittedName>
        <fullName evidence="1">6048_t:CDS:1</fullName>
    </submittedName>
</protein>
<reference evidence="1" key="1">
    <citation type="submission" date="2021-06" db="EMBL/GenBank/DDBJ databases">
        <authorList>
            <person name="Kallberg Y."/>
            <person name="Tangrot J."/>
            <person name="Rosling A."/>
        </authorList>
    </citation>
    <scope>NUCLEOTIDE SEQUENCE</scope>
    <source>
        <strain evidence="1">MA461A</strain>
    </source>
</reference>
<gene>
    <name evidence="1" type="ORF">RPERSI_LOCUS13904</name>
</gene>
<proteinExistence type="predicted"/>
<dbReference type="EMBL" id="CAJVQC010031359">
    <property type="protein sequence ID" value="CAG8748251.1"/>
    <property type="molecule type" value="Genomic_DNA"/>
</dbReference>
<evidence type="ECO:0000313" key="1">
    <source>
        <dbReference type="EMBL" id="CAG8748251.1"/>
    </source>
</evidence>
<accession>A0ACA9QF39</accession>
<organism evidence="1 2">
    <name type="scientific">Racocetra persica</name>
    <dbReference type="NCBI Taxonomy" id="160502"/>
    <lineage>
        <taxon>Eukaryota</taxon>
        <taxon>Fungi</taxon>
        <taxon>Fungi incertae sedis</taxon>
        <taxon>Mucoromycota</taxon>
        <taxon>Glomeromycotina</taxon>
        <taxon>Glomeromycetes</taxon>
        <taxon>Diversisporales</taxon>
        <taxon>Gigasporaceae</taxon>
        <taxon>Racocetra</taxon>
    </lineage>
</organism>